<proteinExistence type="inferred from homology"/>
<keyword evidence="11" id="KW-1185">Reference proteome</keyword>
<keyword evidence="3" id="KW-0285">Flavoprotein</keyword>
<feature type="chain" id="PRO_5025449105" evidence="7">
    <location>
        <begin position="19"/>
        <end position="595"/>
    </location>
</feature>
<feature type="binding site" evidence="6">
    <location>
        <begin position="570"/>
        <end position="571"/>
    </location>
    <ligand>
        <name>FAD</name>
        <dbReference type="ChEBI" id="CHEBI:57692"/>
    </ligand>
</feature>
<dbReference type="Gene3D" id="3.30.560.10">
    <property type="entry name" value="Glucose Oxidase, domain 3"/>
    <property type="match status" value="1"/>
</dbReference>
<evidence type="ECO:0000259" key="9">
    <source>
        <dbReference type="Pfam" id="PF05199"/>
    </source>
</evidence>
<reference evidence="10" key="1">
    <citation type="journal article" date="2019" name="Environ. Microbiol.">
        <title>Fungal ecological strategies reflected in gene transcription - a case study of two litter decomposers.</title>
        <authorList>
            <person name="Barbi F."/>
            <person name="Kohler A."/>
            <person name="Barry K."/>
            <person name="Baskaran P."/>
            <person name="Daum C."/>
            <person name="Fauchery L."/>
            <person name="Ihrmark K."/>
            <person name="Kuo A."/>
            <person name="LaButti K."/>
            <person name="Lipzen A."/>
            <person name="Morin E."/>
            <person name="Grigoriev I.V."/>
            <person name="Henrissat B."/>
            <person name="Lindahl B."/>
            <person name="Martin F."/>
        </authorList>
    </citation>
    <scope>NUCLEOTIDE SEQUENCE</scope>
    <source>
        <strain evidence="10">JB14</strain>
    </source>
</reference>
<dbReference type="SUPFAM" id="SSF54373">
    <property type="entry name" value="FAD-linked reductases, C-terminal domain"/>
    <property type="match status" value="1"/>
</dbReference>
<dbReference type="Proteomes" id="UP000799118">
    <property type="component" value="Unassembled WGS sequence"/>
</dbReference>
<dbReference type="Pfam" id="PF00732">
    <property type="entry name" value="GMC_oxred_N"/>
    <property type="match status" value="1"/>
</dbReference>
<feature type="domain" description="Glucose-methanol-choline oxidoreductase C-terminal" evidence="9">
    <location>
        <begin position="443"/>
        <end position="578"/>
    </location>
</feature>
<evidence type="ECO:0000256" key="5">
    <source>
        <dbReference type="PIRSR" id="PIRSR000137-1"/>
    </source>
</evidence>
<evidence type="ECO:0000256" key="4">
    <source>
        <dbReference type="ARBA" id="ARBA00022827"/>
    </source>
</evidence>
<evidence type="ECO:0000313" key="11">
    <source>
        <dbReference type="Proteomes" id="UP000799118"/>
    </source>
</evidence>
<feature type="signal peptide" evidence="7">
    <location>
        <begin position="1"/>
        <end position="18"/>
    </location>
</feature>
<evidence type="ECO:0000256" key="2">
    <source>
        <dbReference type="ARBA" id="ARBA00010790"/>
    </source>
</evidence>
<dbReference type="AlphaFoldDB" id="A0A6A4HKJ7"/>
<keyword evidence="7" id="KW-0732">Signal</keyword>
<evidence type="ECO:0000259" key="8">
    <source>
        <dbReference type="Pfam" id="PF00732"/>
    </source>
</evidence>
<evidence type="ECO:0000256" key="3">
    <source>
        <dbReference type="ARBA" id="ARBA00022630"/>
    </source>
</evidence>
<feature type="binding site" evidence="6">
    <location>
        <position position="254"/>
    </location>
    <ligand>
        <name>FAD</name>
        <dbReference type="ChEBI" id="CHEBI:57692"/>
    </ligand>
</feature>
<keyword evidence="4 6" id="KW-0274">FAD</keyword>
<evidence type="ECO:0000313" key="10">
    <source>
        <dbReference type="EMBL" id="KAE9397978.1"/>
    </source>
</evidence>
<evidence type="ECO:0000256" key="6">
    <source>
        <dbReference type="PIRSR" id="PIRSR000137-2"/>
    </source>
</evidence>
<dbReference type="PANTHER" id="PTHR11552:SF147">
    <property type="entry name" value="CHOLINE DEHYDROGENASE, MITOCHONDRIAL"/>
    <property type="match status" value="1"/>
</dbReference>
<dbReference type="InterPro" id="IPR007867">
    <property type="entry name" value="GMC_OxRtase_C"/>
</dbReference>
<dbReference type="GO" id="GO:0016614">
    <property type="term" value="F:oxidoreductase activity, acting on CH-OH group of donors"/>
    <property type="evidence" value="ECO:0007669"/>
    <property type="project" value="InterPro"/>
</dbReference>
<dbReference type="InterPro" id="IPR036188">
    <property type="entry name" value="FAD/NAD-bd_sf"/>
</dbReference>
<dbReference type="PANTHER" id="PTHR11552">
    <property type="entry name" value="GLUCOSE-METHANOL-CHOLINE GMC OXIDOREDUCTASE"/>
    <property type="match status" value="1"/>
</dbReference>
<feature type="active site" description="Proton donor" evidence="5">
    <location>
        <position position="525"/>
    </location>
</feature>
<sequence>MLCFFAFILSTFAATAYSKIYSVVSELPEDVNYDFIIVGGGTAGCVLANRLSANPRVNVLVIEAGSTPDSALNVEVPFFAPFLKGTTFDWNFTSVAQPSLNNRTVYYERGHTLGGSSVVNLLAFNRGSNDFWDHWATLTNDSQWSWENIEPYYMRTSQLADPHSGLIPSAHGDGPVLVSTPGFETILNEPVIDTAKLIGGRFSFQTDWNAGNFTGIGYYQGAIGNGQRSDAASAYMPSSIANRKNLDILLNTRVTQLIQTDKVSGKPAFLGVKFGTNPSDLHTLTASAEVILSAGVFGTAQILMLSGIGPSAELQRLGITPLVDAPQVGGNLTDHPLLPNYFQIDGTTTTFDPLIANLTTRAIALAEWNSTRTGRLVDANAVALGFLRLPEASPALRPYGDPSSGPLSAHIELLFADGFSAVSSLAHPTDGTYITVLTAVVSPLSRGSMTLASSDPFAAPIIDTQLLSHPFDQAAMAQAMLDAETLLASPLLAIFNPSPYGTLQGATTFDSRVAYARNLTASLNHPVGTAAMSPTSASWGVLDSNLLVKKVSGLRVVDASAFPAIPECHPQAVVYTLAERAATIIEETWQAKYDY</sequence>
<dbReference type="InterPro" id="IPR012132">
    <property type="entry name" value="GMC_OxRdtase"/>
</dbReference>
<dbReference type="Gene3D" id="3.50.50.60">
    <property type="entry name" value="FAD/NAD(P)-binding domain"/>
    <property type="match status" value="1"/>
</dbReference>
<dbReference type="OrthoDB" id="269227at2759"/>
<gene>
    <name evidence="10" type="ORF">BT96DRAFT_1020427</name>
</gene>
<dbReference type="InterPro" id="IPR000172">
    <property type="entry name" value="GMC_OxRdtase_N"/>
</dbReference>
<dbReference type="Pfam" id="PF05199">
    <property type="entry name" value="GMC_oxred_C"/>
    <property type="match status" value="1"/>
</dbReference>
<organism evidence="10 11">
    <name type="scientific">Gymnopus androsaceus JB14</name>
    <dbReference type="NCBI Taxonomy" id="1447944"/>
    <lineage>
        <taxon>Eukaryota</taxon>
        <taxon>Fungi</taxon>
        <taxon>Dikarya</taxon>
        <taxon>Basidiomycota</taxon>
        <taxon>Agaricomycotina</taxon>
        <taxon>Agaricomycetes</taxon>
        <taxon>Agaricomycetidae</taxon>
        <taxon>Agaricales</taxon>
        <taxon>Marasmiineae</taxon>
        <taxon>Omphalotaceae</taxon>
        <taxon>Gymnopus</taxon>
    </lineage>
</organism>
<comment type="cofactor">
    <cofactor evidence="1 6">
        <name>FAD</name>
        <dbReference type="ChEBI" id="CHEBI:57692"/>
    </cofactor>
</comment>
<dbReference type="GO" id="GO:0050660">
    <property type="term" value="F:flavin adenine dinucleotide binding"/>
    <property type="evidence" value="ECO:0007669"/>
    <property type="project" value="InterPro"/>
</dbReference>
<evidence type="ECO:0000256" key="1">
    <source>
        <dbReference type="ARBA" id="ARBA00001974"/>
    </source>
</evidence>
<dbReference type="EMBL" id="ML769489">
    <property type="protein sequence ID" value="KAE9397978.1"/>
    <property type="molecule type" value="Genomic_DNA"/>
</dbReference>
<comment type="similarity">
    <text evidence="2">Belongs to the GMC oxidoreductase family.</text>
</comment>
<name>A0A6A4HKJ7_9AGAR</name>
<protein>
    <submittedName>
        <fullName evidence="10">Alcohol oxidase</fullName>
    </submittedName>
</protein>
<evidence type="ECO:0000256" key="7">
    <source>
        <dbReference type="SAM" id="SignalP"/>
    </source>
</evidence>
<feature type="domain" description="Glucose-methanol-choline oxidoreductase N-terminal" evidence="8">
    <location>
        <begin position="33"/>
        <end position="336"/>
    </location>
</feature>
<dbReference type="SUPFAM" id="SSF51905">
    <property type="entry name" value="FAD/NAD(P)-binding domain"/>
    <property type="match status" value="1"/>
</dbReference>
<dbReference type="PIRSF" id="PIRSF000137">
    <property type="entry name" value="Alcohol_oxidase"/>
    <property type="match status" value="1"/>
</dbReference>
<feature type="active site" description="Proton acceptor" evidence="5">
    <location>
        <position position="569"/>
    </location>
</feature>
<accession>A0A6A4HKJ7</accession>